<dbReference type="Pfam" id="PF03171">
    <property type="entry name" value="2OG-FeII_Oxy"/>
    <property type="match status" value="1"/>
</dbReference>
<feature type="region of interest" description="Disordered" evidence="2">
    <location>
        <begin position="209"/>
        <end position="266"/>
    </location>
</feature>
<dbReference type="AlphaFoldDB" id="A0A9J5X130"/>
<dbReference type="InterPro" id="IPR005123">
    <property type="entry name" value="Oxoglu/Fe-dep_dioxygenase_dom"/>
</dbReference>
<dbReference type="Proteomes" id="UP000824120">
    <property type="component" value="Chromosome 10"/>
</dbReference>
<reference evidence="4 5" key="1">
    <citation type="submission" date="2020-09" db="EMBL/GenBank/DDBJ databases">
        <title>De no assembly of potato wild relative species, Solanum commersonii.</title>
        <authorList>
            <person name="Cho K."/>
        </authorList>
    </citation>
    <scope>NUCLEOTIDE SEQUENCE [LARGE SCALE GENOMIC DNA]</scope>
    <source>
        <strain evidence="4">LZ3.2</strain>
        <tissue evidence="4">Leaf</tissue>
    </source>
</reference>
<keyword evidence="1" id="KW-0479">Metal-binding</keyword>
<dbReference type="InterPro" id="IPR050231">
    <property type="entry name" value="Iron_ascorbate_oxido_reductase"/>
</dbReference>
<organism evidence="4 5">
    <name type="scientific">Solanum commersonii</name>
    <name type="common">Commerson's wild potato</name>
    <name type="synonym">Commerson's nightshade</name>
    <dbReference type="NCBI Taxonomy" id="4109"/>
    <lineage>
        <taxon>Eukaryota</taxon>
        <taxon>Viridiplantae</taxon>
        <taxon>Streptophyta</taxon>
        <taxon>Embryophyta</taxon>
        <taxon>Tracheophyta</taxon>
        <taxon>Spermatophyta</taxon>
        <taxon>Magnoliopsida</taxon>
        <taxon>eudicotyledons</taxon>
        <taxon>Gunneridae</taxon>
        <taxon>Pentapetalae</taxon>
        <taxon>asterids</taxon>
        <taxon>lamiids</taxon>
        <taxon>Solanales</taxon>
        <taxon>Solanaceae</taxon>
        <taxon>Solanoideae</taxon>
        <taxon>Solaneae</taxon>
        <taxon>Solanum</taxon>
    </lineage>
</organism>
<dbReference type="OrthoDB" id="288590at2759"/>
<dbReference type="EMBL" id="JACXVP010000010">
    <property type="protein sequence ID" value="KAG5580934.1"/>
    <property type="molecule type" value="Genomic_DNA"/>
</dbReference>
<comment type="similarity">
    <text evidence="1">Belongs to the iron/ascorbate-dependent oxidoreductase family.</text>
</comment>
<feature type="non-terminal residue" evidence="4">
    <location>
        <position position="266"/>
    </location>
</feature>
<name>A0A9J5X130_SOLCO</name>
<dbReference type="GO" id="GO:0046872">
    <property type="term" value="F:metal ion binding"/>
    <property type="evidence" value="ECO:0007669"/>
    <property type="project" value="UniProtKB-KW"/>
</dbReference>
<dbReference type="GO" id="GO:0016491">
    <property type="term" value="F:oxidoreductase activity"/>
    <property type="evidence" value="ECO:0007669"/>
    <property type="project" value="UniProtKB-KW"/>
</dbReference>
<proteinExistence type="inferred from homology"/>
<dbReference type="SUPFAM" id="SSF51197">
    <property type="entry name" value="Clavaminate synthase-like"/>
    <property type="match status" value="1"/>
</dbReference>
<evidence type="ECO:0000259" key="3">
    <source>
        <dbReference type="PROSITE" id="PS51471"/>
    </source>
</evidence>
<keyword evidence="1" id="KW-0560">Oxidoreductase</keyword>
<sequence length="266" mass="30598">MFFDMPLREKKKAQRKIGEHYGYATSFTGRNVLQDYCKSMSTFSLRIMEHFGMSLDSTIIPLCQKPEFTLGTKPHYDPTSLTVFHQDSISGLQVLVDNEWYSIRQNFNAFVVNIGNTFMAVSNGRYKICLHRAVVKNKTTRKSLAFFLYLDKDKVVSPPTELVDYNNPRLYPDFTRLALLEFTKKHHRADTNNLHAFSMWLQDNNTCDNSHNKEKKAKVSNSIGNDFSKSRAREGTNGKGRGKKRERAEQDLDCTVSQHSADAEDF</sequence>
<keyword evidence="5" id="KW-1185">Reference proteome</keyword>
<evidence type="ECO:0000256" key="1">
    <source>
        <dbReference type="RuleBase" id="RU003682"/>
    </source>
</evidence>
<feature type="domain" description="Fe2OG dioxygenase" evidence="3">
    <location>
        <begin position="41"/>
        <end position="150"/>
    </location>
</feature>
<gene>
    <name evidence="4" type="ORF">H5410_051561</name>
</gene>
<evidence type="ECO:0000313" key="4">
    <source>
        <dbReference type="EMBL" id="KAG5580934.1"/>
    </source>
</evidence>
<keyword evidence="1" id="KW-0408">Iron</keyword>
<evidence type="ECO:0000256" key="2">
    <source>
        <dbReference type="SAM" id="MobiDB-lite"/>
    </source>
</evidence>
<comment type="caution">
    <text evidence="4">The sequence shown here is derived from an EMBL/GenBank/DDBJ whole genome shotgun (WGS) entry which is preliminary data.</text>
</comment>
<dbReference type="PANTHER" id="PTHR47990">
    <property type="entry name" value="2-OXOGLUTARATE (2OG) AND FE(II)-DEPENDENT OXYGENASE SUPERFAMILY PROTEIN-RELATED"/>
    <property type="match status" value="1"/>
</dbReference>
<dbReference type="InterPro" id="IPR044861">
    <property type="entry name" value="IPNS-like_FE2OG_OXY"/>
</dbReference>
<dbReference type="PROSITE" id="PS51471">
    <property type="entry name" value="FE2OG_OXY"/>
    <property type="match status" value="1"/>
</dbReference>
<evidence type="ECO:0000313" key="5">
    <source>
        <dbReference type="Proteomes" id="UP000824120"/>
    </source>
</evidence>
<protein>
    <recommendedName>
        <fullName evidence="3">Fe2OG dioxygenase domain-containing protein</fullName>
    </recommendedName>
</protein>
<dbReference type="Gene3D" id="2.60.120.330">
    <property type="entry name" value="B-lactam Antibiotic, Isopenicillin N Synthase, Chain"/>
    <property type="match status" value="1"/>
</dbReference>
<dbReference type="InterPro" id="IPR027443">
    <property type="entry name" value="IPNS-like_sf"/>
</dbReference>
<accession>A0A9J5X130</accession>